<reference evidence="1" key="1">
    <citation type="journal article" date="2021" name="PeerJ">
        <title>Extensive microbial diversity within the chicken gut microbiome revealed by metagenomics and culture.</title>
        <authorList>
            <person name="Gilroy R."/>
            <person name="Ravi A."/>
            <person name="Getino M."/>
            <person name="Pursley I."/>
            <person name="Horton D.L."/>
            <person name="Alikhan N.F."/>
            <person name="Baker D."/>
            <person name="Gharbi K."/>
            <person name="Hall N."/>
            <person name="Watson M."/>
            <person name="Adriaenssens E.M."/>
            <person name="Foster-Nyarko E."/>
            <person name="Jarju S."/>
            <person name="Secka A."/>
            <person name="Antonio M."/>
            <person name="Oren A."/>
            <person name="Chaudhuri R.R."/>
            <person name="La Ragione R."/>
            <person name="Hildebrand F."/>
            <person name="Pallen M.J."/>
        </authorList>
    </citation>
    <scope>NUCLEOTIDE SEQUENCE</scope>
    <source>
        <strain evidence="1">ChiHcolR34-3080</strain>
    </source>
</reference>
<dbReference type="Proteomes" id="UP000823933">
    <property type="component" value="Unassembled WGS sequence"/>
</dbReference>
<name>A0A9D1QBX8_9FIRM</name>
<sequence>MREIFDYTPLPDGTAALARVYGDSPVLALPEALPGPGGLLPLTKLGGYCFAETVRDAPRGALLRCVREEDGVLRTVLPGSVPEEGLHPAAGRFLEEIALPGALREMGSCAFYNCRALRRMTAGAGPLAVGSDVFLNCFELTEVTLCARPDAATGLPAIVGNIAGNLRAVFRPEGPDGAVEAAFRYPEYWEDIEETPAHILLHTFSGQGYHYRQCFRDGRLLTGEYDAVFAQGHGGDDPVYMALLCLDRLRWPWQLGKEAAGLYRAYLGQQGGAAAEALIRTEDREGLAALLGLGVLDPAALAAAARAAQRAGDAQAAALVADAEYKAQAAAPRKKRRYDFDF</sequence>
<reference evidence="1" key="2">
    <citation type="submission" date="2021-04" db="EMBL/GenBank/DDBJ databases">
        <authorList>
            <person name="Gilroy R."/>
        </authorList>
    </citation>
    <scope>NUCLEOTIDE SEQUENCE</scope>
    <source>
        <strain evidence="1">ChiHcolR34-3080</strain>
    </source>
</reference>
<comment type="caution">
    <text evidence="1">The sequence shown here is derived from an EMBL/GenBank/DDBJ whole genome shotgun (WGS) entry which is preliminary data.</text>
</comment>
<proteinExistence type="predicted"/>
<evidence type="ECO:0000313" key="1">
    <source>
        <dbReference type="EMBL" id="HIW09794.1"/>
    </source>
</evidence>
<organism evidence="1 2">
    <name type="scientific">Candidatus Faecalibacterium intestinigallinarum</name>
    <dbReference type="NCBI Taxonomy" id="2838581"/>
    <lineage>
        <taxon>Bacteria</taxon>
        <taxon>Bacillati</taxon>
        <taxon>Bacillota</taxon>
        <taxon>Clostridia</taxon>
        <taxon>Eubacteriales</taxon>
        <taxon>Oscillospiraceae</taxon>
        <taxon>Faecalibacterium</taxon>
    </lineage>
</organism>
<gene>
    <name evidence="1" type="ORF">H9890_10410</name>
</gene>
<protein>
    <submittedName>
        <fullName evidence="1">Leucine-rich repeat domain-containing protein</fullName>
    </submittedName>
</protein>
<dbReference type="InterPro" id="IPR032675">
    <property type="entry name" value="LRR_dom_sf"/>
</dbReference>
<accession>A0A9D1QBX8</accession>
<evidence type="ECO:0000313" key="2">
    <source>
        <dbReference type="Proteomes" id="UP000823933"/>
    </source>
</evidence>
<dbReference type="EMBL" id="DXHQ01000122">
    <property type="protein sequence ID" value="HIW09794.1"/>
    <property type="molecule type" value="Genomic_DNA"/>
</dbReference>
<dbReference type="Gene3D" id="3.80.10.10">
    <property type="entry name" value="Ribonuclease Inhibitor"/>
    <property type="match status" value="1"/>
</dbReference>
<dbReference type="AlphaFoldDB" id="A0A9D1QBX8"/>